<dbReference type="InterPro" id="IPR036505">
    <property type="entry name" value="Amidase/PGRP_sf"/>
</dbReference>
<feature type="domain" description="N-acetylmuramoyl-L-alanine amidase" evidence="4">
    <location>
        <begin position="84"/>
        <end position="221"/>
    </location>
</feature>
<name>A0A6J8CS47_MYTCO</name>
<dbReference type="GO" id="GO:0008745">
    <property type="term" value="F:N-acetylmuramoyl-L-alanine amidase activity"/>
    <property type="evidence" value="ECO:0007669"/>
    <property type="project" value="InterPro"/>
</dbReference>
<reference evidence="6 7" key="1">
    <citation type="submission" date="2020-06" db="EMBL/GenBank/DDBJ databases">
        <authorList>
            <person name="Li R."/>
            <person name="Bekaert M."/>
        </authorList>
    </citation>
    <scope>NUCLEOTIDE SEQUENCE [LARGE SCALE GENOMIC DNA]</scope>
    <source>
        <strain evidence="7">wild</strain>
    </source>
</reference>
<evidence type="ECO:0000313" key="7">
    <source>
        <dbReference type="Proteomes" id="UP000507470"/>
    </source>
</evidence>
<evidence type="ECO:0000313" key="6">
    <source>
        <dbReference type="EMBL" id="CAC5397682.1"/>
    </source>
</evidence>
<evidence type="ECO:0000259" key="4">
    <source>
        <dbReference type="SMART" id="SM00644"/>
    </source>
</evidence>
<dbReference type="EMBL" id="CACVKT020005753">
    <property type="protein sequence ID" value="CAC5397682.1"/>
    <property type="molecule type" value="Genomic_DNA"/>
</dbReference>
<keyword evidence="7" id="KW-1185">Reference proteome</keyword>
<dbReference type="InterPro" id="IPR002502">
    <property type="entry name" value="Amidase_domain"/>
</dbReference>
<keyword evidence="2" id="KW-0391">Immunity</keyword>
<dbReference type="OrthoDB" id="10001926at2759"/>
<dbReference type="InterPro" id="IPR015510">
    <property type="entry name" value="PGRP"/>
</dbReference>
<evidence type="ECO:0000256" key="2">
    <source>
        <dbReference type="ARBA" id="ARBA00022859"/>
    </source>
</evidence>
<dbReference type="InterPro" id="IPR006619">
    <property type="entry name" value="PGRP_domain_met/bac"/>
</dbReference>
<feature type="transmembrane region" description="Helical" evidence="3">
    <location>
        <begin position="12"/>
        <end position="39"/>
    </location>
</feature>
<dbReference type="PANTHER" id="PTHR11022">
    <property type="entry name" value="PEPTIDOGLYCAN RECOGNITION PROTEIN"/>
    <property type="match status" value="1"/>
</dbReference>
<evidence type="ECO:0000256" key="3">
    <source>
        <dbReference type="SAM" id="Phobius"/>
    </source>
</evidence>
<dbReference type="Proteomes" id="UP000507470">
    <property type="component" value="Unassembled WGS sequence"/>
</dbReference>
<dbReference type="PANTHER" id="PTHR11022:SF41">
    <property type="entry name" value="PEPTIDOGLYCAN-RECOGNITION PROTEIN LC-RELATED"/>
    <property type="match status" value="1"/>
</dbReference>
<protein>
    <submittedName>
        <fullName evidence="6">PGRP</fullName>
    </submittedName>
</protein>
<accession>A0A6J8CS47</accession>
<proteinExistence type="inferred from homology"/>
<gene>
    <name evidence="6" type="ORF">MCOR_32102</name>
</gene>
<comment type="similarity">
    <text evidence="1">Belongs to the N-acetylmuramoyl-L-alanine amidase 2 family.</text>
</comment>
<evidence type="ECO:0000256" key="1">
    <source>
        <dbReference type="ARBA" id="ARBA00007553"/>
    </source>
</evidence>
<keyword evidence="3" id="KW-1133">Transmembrane helix</keyword>
<evidence type="ECO:0000259" key="5">
    <source>
        <dbReference type="SMART" id="SM00701"/>
    </source>
</evidence>
<sequence>MEDRISSRGLSCYNISIAMVVSVLVLVLAILIPVVYLGFQELAKTQYHIYLVTFMEKLLFGNRLEETITCDNTSLVTRNEWAARLPRKTELLSNPVMNVFIHNTAGHHCEHQTECAQTARVIQNFHMDGNNWDDIAYNFLIGEDGRVYEGRGWNKIGAHTLGWNENSIAFAFMGNFNDRKPKPIALEALRNIISCGIKDGKISPHYTLYGHRDKRPTDSPGNYLYAEIRYFKHFHHKLEKHKQ</sequence>
<dbReference type="GO" id="GO:0002376">
    <property type="term" value="P:immune system process"/>
    <property type="evidence" value="ECO:0007669"/>
    <property type="project" value="UniProtKB-KW"/>
</dbReference>
<dbReference type="AlphaFoldDB" id="A0A6J8CS47"/>
<keyword evidence="3" id="KW-0472">Membrane</keyword>
<dbReference type="GO" id="GO:0009253">
    <property type="term" value="P:peptidoglycan catabolic process"/>
    <property type="evidence" value="ECO:0007669"/>
    <property type="project" value="InterPro"/>
</dbReference>
<dbReference type="SUPFAM" id="SSF55846">
    <property type="entry name" value="N-acetylmuramoyl-L-alanine amidase-like"/>
    <property type="match status" value="1"/>
</dbReference>
<organism evidence="6 7">
    <name type="scientific">Mytilus coruscus</name>
    <name type="common">Sea mussel</name>
    <dbReference type="NCBI Taxonomy" id="42192"/>
    <lineage>
        <taxon>Eukaryota</taxon>
        <taxon>Metazoa</taxon>
        <taxon>Spiralia</taxon>
        <taxon>Lophotrochozoa</taxon>
        <taxon>Mollusca</taxon>
        <taxon>Bivalvia</taxon>
        <taxon>Autobranchia</taxon>
        <taxon>Pteriomorphia</taxon>
        <taxon>Mytilida</taxon>
        <taxon>Mytiloidea</taxon>
        <taxon>Mytilidae</taxon>
        <taxon>Mytilinae</taxon>
        <taxon>Mytilus</taxon>
    </lineage>
</organism>
<dbReference type="GO" id="GO:0008270">
    <property type="term" value="F:zinc ion binding"/>
    <property type="evidence" value="ECO:0007669"/>
    <property type="project" value="InterPro"/>
</dbReference>
<dbReference type="SMART" id="SM00644">
    <property type="entry name" value="Ami_2"/>
    <property type="match status" value="1"/>
</dbReference>
<feature type="domain" description="Peptidoglycan recognition protein family" evidence="5">
    <location>
        <begin position="73"/>
        <end position="215"/>
    </location>
</feature>
<dbReference type="CDD" id="cd06583">
    <property type="entry name" value="PGRP"/>
    <property type="match status" value="1"/>
</dbReference>
<dbReference type="Gene3D" id="3.40.80.10">
    <property type="entry name" value="Peptidoglycan recognition protein-like"/>
    <property type="match status" value="1"/>
</dbReference>
<dbReference type="SMART" id="SM00701">
    <property type="entry name" value="PGRP"/>
    <property type="match status" value="1"/>
</dbReference>
<dbReference type="Pfam" id="PF01510">
    <property type="entry name" value="Amidase_2"/>
    <property type="match status" value="1"/>
</dbReference>
<dbReference type="FunFam" id="3.40.80.10:FF:000001">
    <property type="entry name" value="Peptidoglycan recognition protein 1"/>
    <property type="match status" value="1"/>
</dbReference>
<keyword evidence="3" id="KW-0812">Transmembrane</keyword>